<dbReference type="InterPro" id="IPR006344">
    <property type="entry name" value="RecD"/>
</dbReference>
<dbReference type="GO" id="GO:0005524">
    <property type="term" value="F:ATP binding"/>
    <property type="evidence" value="ECO:0007669"/>
    <property type="project" value="UniProtKB-UniRule"/>
</dbReference>
<proteinExistence type="inferred from homology"/>
<gene>
    <name evidence="11 14" type="primary">recD</name>
    <name evidence="14" type="ORF">PROFFT_A_02240</name>
</gene>
<evidence type="ECO:0000256" key="2">
    <source>
        <dbReference type="ARBA" id="ARBA00022741"/>
    </source>
</evidence>
<comment type="subunit">
    <text evidence="11">Heterotrimer of RecB, RecC and RecD. All subunits contribute to DNA-binding.</text>
</comment>
<comment type="function">
    <text evidence="11">A helicase/nuclease that prepares dsDNA breaks (DSB) for recombinational DNA repair. Binds to DSBs and unwinds DNA via a highly rapid and processive ATP-dependent bidirectional helicase activity. Unwinds dsDNA until it encounters a Chi (crossover hotspot instigator) sequence from the 3' direction. Cuts ssDNA a few nucleotides 3' to the Chi site. The properties and activities of the enzyme are changed at Chi. The Chi-altered holoenzyme produces a long 3'-ssDNA overhang and facilitates RecA-binding to the ssDNA for homologous DNA recombination and repair. Holoenzyme degrades any linearized DNA that is unable to undergo homologous recombination. In the holoenzyme this subunit has ssDNA-dependent ATPase and 5'-3' helicase activity. When added to pre-assembled RecBC greatly stimulates nuclease activity and augments holoenzyme processivity. Negatively regulates the RecA-loading ability of RecBCD.</text>
</comment>
<dbReference type="HAMAP" id="MF_01487">
    <property type="entry name" value="RecD"/>
    <property type="match status" value="1"/>
</dbReference>
<feature type="binding site" evidence="11">
    <location>
        <begin position="189"/>
        <end position="196"/>
    </location>
    <ligand>
        <name>ATP</name>
        <dbReference type="ChEBI" id="CHEBI:30616"/>
    </ligand>
</feature>
<evidence type="ECO:0000259" key="12">
    <source>
        <dbReference type="Pfam" id="PF13538"/>
    </source>
</evidence>
<evidence type="ECO:0000256" key="4">
    <source>
        <dbReference type="ARBA" id="ARBA00022801"/>
    </source>
</evidence>
<evidence type="ECO:0000256" key="6">
    <source>
        <dbReference type="ARBA" id="ARBA00022839"/>
    </source>
</evidence>
<dbReference type="InterPro" id="IPR027785">
    <property type="entry name" value="UvrD-like_helicase_C"/>
</dbReference>
<keyword evidence="8 11" id="KW-0238">DNA-binding</keyword>
<dbReference type="Pfam" id="PF13245">
    <property type="entry name" value="AAA_19"/>
    <property type="match status" value="1"/>
</dbReference>
<dbReference type="AlphaFoldDB" id="A0A8E4EY46"/>
<dbReference type="CDD" id="cd17933">
    <property type="entry name" value="DEXSc_RecD-like"/>
    <property type="match status" value="1"/>
</dbReference>
<evidence type="ECO:0000313" key="15">
    <source>
        <dbReference type="Proteomes" id="UP000683585"/>
    </source>
</evidence>
<dbReference type="FunFam" id="3.40.50.300:FF:000912">
    <property type="entry name" value="RecBCD enzyme subunit RecD"/>
    <property type="match status" value="1"/>
</dbReference>
<comment type="miscellaneous">
    <text evidence="11">In the RecBCD complex, RecB has a slow 3'-5' helicase, an exonuclease activity and loads RecA onto ssDNA, RecD has a fast 5'-3' helicase activity, while RecC stimulates the ATPase and processivity of the RecB helicase and contributes to recognition of the Chi site.</text>
</comment>
<accession>A0A8E4EY46</accession>
<feature type="domain" description="UvrD-like helicase C-terminal" evidence="12">
    <location>
        <begin position="554"/>
        <end position="599"/>
    </location>
</feature>
<keyword evidence="10 11" id="KW-0413">Isomerase</keyword>
<evidence type="ECO:0000259" key="13">
    <source>
        <dbReference type="Pfam" id="PF21185"/>
    </source>
</evidence>
<dbReference type="GO" id="GO:0008854">
    <property type="term" value="F:exodeoxyribonuclease V activity"/>
    <property type="evidence" value="ECO:0007669"/>
    <property type="project" value="InterPro"/>
</dbReference>
<dbReference type="GO" id="GO:0017116">
    <property type="term" value="F:single-stranded DNA helicase activity"/>
    <property type="evidence" value="ECO:0007669"/>
    <property type="project" value="TreeGrafter"/>
</dbReference>
<keyword evidence="6 11" id="KW-0269">Exonuclease</keyword>
<evidence type="ECO:0000256" key="7">
    <source>
        <dbReference type="ARBA" id="ARBA00022840"/>
    </source>
</evidence>
<dbReference type="EC" id="5.6.2.3" evidence="11"/>
<keyword evidence="7 11" id="KW-0067">ATP-binding</keyword>
<reference evidence="14" key="1">
    <citation type="submission" date="2020-10" db="EMBL/GenBank/DDBJ databases">
        <authorList>
            <person name="Szabo G."/>
        </authorList>
    </citation>
    <scope>NUCLEOTIDE SEQUENCE</scope>
    <source>
        <strain evidence="14">PROFFT</strain>
    </source>
</reference>
<comment type="similarity">
    <text evidence="11">Belongs to the RecD family.</text>
</comment>
<dbReference type="Proteomes" id="UP000683585">
    <property type="component" value="Chromosome"/>
</dbReference>
<keyword evidence="3 11" id="KW-0227">DNA damage</keyword>
<feature type="domain" description="RecBCD enzyme subunit RecD N-terminal" evidence="13">
    <location>
        <begin position="22"/>
        <end position="123"/>
    </location>
</feature>
<dbReference type="Pfam" id="PF21185">
    <property type="entry name" value="RecD_N"/>
    <property type="match status" value="1"/>
</dbReference>
<keyword evidence="15" id="KW-1185">Reference proteome</keyword>
<protein>
    <recommendedName>
        <fullName evidence="11">RecBCD enzyme subunit RecD</fullName>
        <ecNumber evidence="11">5.6.2.3</ecNumber>
    </recommendedName>
    <alternativeName>
        <fullName evidence="11">DNA 5'-3' helicase subunit RecD</fullName>
    </alternativeName>
    <alternativeName>
        <fullName evidence="11">Exonuclease V subunit RecD</fullName>
        <shortName evidence="11">ExoV subunit RecD</shortName>
    </alternativeName>
    <alternativeName>
        <fullName evidence="11">Helicase/nuclease RecBCD subunit RecD</fullName>
    </alternativeName>
</protein>
<keyword evidence="9 11" id="KW-0234">DNA repair</keyword>
<dbReference type="Gene3D" id="1.10.10.1020">
    <property type="entry name" value="RecBCD complex, subunit RecD, N-terminal domain"/>
    <property type="match status" value="1"/>
</dbReference>
<keyword evidence="2 11" id="KW-0547">Nucleotide-binding</keyword>
<evidence type="ECO:0000313" key="14">
    <source>
        <dbReference type="EMBL" id="CAD6509032.1"/>
    </source>
</evidence>
<name>A0A8E4EY46_9ENTR</name>
<sequence>MWLSLRGPYKKMIFDLLLRMKEHNYLRSLDIHFARLMASNGHPHLALASALVSKGTSAGHVCLPLSQLSIETLVLQFPYFSSDMRSFFGSICEKKWQDLLLSEPEVSDGSYMAPMILQYSLLYLQRSWRDECCVAKFFATSYFPLYYDEQYLSKILAHLFPPRNSVNAINWQKVAVGVAAMSKVSIILGGPGTGKTTTVTKLLTALIQLYPYKKLRIQLAAPTGKAAARLTETLGVAINMLNLDIQVRQSLPQEAYTLHRLLGAQYNNARFRYYQDNPLRLDVLVVDEASMVDLSMMSKIISAIPKDARLILLGDRNQLLSVESGSILGDLCYFAKFGFRPARARSLSILCQYSITEGNYEPDIAIRDSICLLKKNYRFKVNSGIAQLATAVNSGDAAHALKLLNKKFTDISWIPMTKNKDYDTLIQTCVEGYRSTLELVYDRADITKVFTSFSRFRLLCALREGLFGQSGLNERIELALAKAKLIKRSSQDYRNWYSGKPIMLTRNDSSLGLFNGDIGISLAYPAYGIRVYFQLSDGSIKSVHPSCLPQVDTAYAMTVHKSQGSEFAHAILVLPVDFSAIVTRELLYTAITRAKQKITIFSKDKILVSAICTPTLRQSGFIKRIMLES</sequence>
<dbReference type="NCBIfam" id="TIGR01447">
    <property type="entry name" value="recD"/>
    <property type="match status" value="1"/>
</dbReference>
<keyword evidence="5 11" id="KW-0347">Helicase</keyword>
<dbReference type="InterPro" id="IPR050534">
    <property type="entry name" value="Coronavir_polyprotein_1ab"/>
</dbReference>
<evidence type="ECO:0000256" key="11">
    <source>
        <dbReference type="HAMAP-Rule" id="MF_01487"/>
    </source>
</evidence>
<dbReference type="NCBIfam" id="NF008127">
    <property type="entry name" value="PRK10875.1"/>
    <property type="match status" value="1"/>
</dbReference>
<dbReference type="GO" id="GO:0000724">
    <property type="term" value="P:double-strand break repair via homologous recombination"/>
    <property type="evidence" value="ECO:0007669"/>
    <property type="project" value="UniProtKB-UniRule"/>
</dbReference>
<evidence type="ECO:0000256" key="5">
    <source>
        <dbReference type="ARBA" id="ARBA00022806"/>
    </source>
</evidence>
<dbReference type="GO" id="GO:0009338">
    <property type="term" value="C:exodeoxyribonuclease V complex"/>
    <property type="evidence" value="ECO:0007669"/>
    <property type="project" value="InterPro"/>
</dbReference>
<evidence type="ECO:0000256" key="1">
    <source>
        <dbReference type="ARBA" id="ARBA00022722"/>
    </source>
</evidence>
<dbReference type="GO" id="GO:0003677">
    <property type="term" value="F:DNA binding"/>
    <property type="evidence" value="ECO:0007669"/>
    <property type="project" value="UniProtKB-UniRule"/>
</dbReference>
<keyword evidence="4 11" id="KW-0378">Hydrolase</keyword>
<dbReference type="EMBL" id="LR890047">
    <property type="protein sequence ID" value="CAD6509032.1"/>
    <property type="molecule type" value="Genomic_DNA"/>
</dbReference>
<dbReference type="PANTHER" id="PTHR43788">
    <property type="entry name" value="DNA2/NAM7 HELICASE FAMILY MEMBER"/>
    <property type="match status" value="1"/>
</dbReference>
<dbReference type="InterPro" id="IPR049550">
    <property type="entry name" value="RecD_N"/>
</dbReference>
<dbReference type="Pfam" id="PF13538">
    <property type="entry name" value="UvrD_C_2"/>
    <property type="match status" value="1"/>
</dbReference>
<evidence type="ECO:0000256" key="10">
    <source>
        <dbReference type="ARBA" id="ARBA00023235"/>
    </source>
</evidence>
<keyword evidence="1 11" id="KW-0540">Nuclease</keyword>
<dbReference type="PANTHER" id="PTHR43788:SF6">
    <property type="entry name" value="DNA HELICASE B"/>
    <property type="match status" value="1"/>
</dbReference>
<evidence type="ECO:0000256" key="3">
    <source>
        <dbReference type="ARBA" id="ARBA00022763"/>
    </source>
</evidence>
<dbReference type="CDD" id="cd18809">
    <property type="entry name" value="SF1_C_RecD"/>
    <property type="match status" value="1"/>
</dbReference>
<dbReference type="Gene3D" id="3.40.50.300">
    <property type="entry name" value="P-loop containing nucleotide triphosphate hydrolases"/>
    <property type="match status" value="3"/>
</dbReference>
<dbReference type="GO" id="GO:0043139">
    <property type="term" value="F:5'-3' DNA helicase activity"/>
    <property type="evidence" value="ECO:0007669"/>
    <property type="project" value="UniProtKB-UniRule"/>
</dbReference>
<organism evidence="14 15">
    <name type="scientific">Candidatus Profftia tarda</name>
    <dbReference type="NCBI Taxonomy" id="1177216"/>
    <lineage>
        <taxon>Bacteria</taxon>
        <taxon>Pseudomonadati</taxon>
        <taxon>Pseudomonadota</taxon>
        <taxon>Gammaproteobacteria</taxon>
        <taxon>Enterobacterales</taxon>
        <taxon>Enterobacteriaceae</taxon>
        <taxon>Candidatus Profftia</taxon>
    </lineage>
</organism>
<dbReference type="InterPro" id="IPR027417">
    <property type="entry name" value="P-loop_NTPase"/>
</dbReference>
<evidence type="ECO:0000256" key="8">
    <source>
        <dbReference type="ARBA" id="ARBA00023125"/>
    </source>
</evidence>
<dbReference type="SUPFAM" id="SSF52540">
    <property type="entry name" value="P-loop containing nucleoside triphosphate hydrolases"/>
    <property type="match status" value="2"/>
</dbReference>
<dbReference type="InterPro" id="IPR041851">
    <property type="entry name" value="RecD_N_sf"/>
</dbReference>
<dbReference type="KEGG" id="ptf:PROFFT_A_02240"/>
<comment type="catalytic activity">
    <reaction evidence="11">
        <text>ATP + H2O = ADP + phosphate + H(+)</text>
        <dbReference type="Rhea" id="RHEA:13065"/>
        <dbReference type="ChEBI" id="CHEBI:15377"/>
        <dbReference type="ChEBI" id="CHEBI:15378"/>
        <dbReference type="ChEBI" id="CHEBI:30616"/>
        <dbReference type="ChEBI" id="CHEBI:43474"/>
        <dbReference type="ChEBI" id="CHEBI:456216"/>
        <dbReference type="EC" id="5.6.2.3"/>
    </reaction>
</comment>
<evidence type="ECO:0000256" key="9">
    <source>
        <dbReference type="ARBA" id="ARBA00023204"/>
    </source>
</evidence>